<dbReference type="Pfam" id="PF00155">
    <property type="entry name" value="Aminotran_1_2"/>
    <property type="match status" value="1"/>
</dbReference>
<dbReference type="Proteomes" id="UP001652620">
    <property type="component" value="Chromosome 5"/>
</dbReference>
<gene>
    <name evidence="10" type="primary">LOC105226480</name>
</gene>
<comment type="cofactor">
    <cofactor evidence="1">
        <name>pyridoxal 5'-phosphate</name>
        <dbReference type="ChEBI" id="CHEBI:597326"/>
    </cofactor>
</comment>
<dbReference type="InterPro" id="IPR000796">
    <property type="entry name" value="Asp_trans"/>
</dbReference>
<dbReference type="FunCoup" id="A0A6I9V3S5">
    <property type="interactions" value="1287"/>
</dbReference>
<evidence type="ECO:0000313" key="10">
    <source>
        <dbReference type="RefSeq" id="XP_011203664.2"/>
    </source>
</evidence>
<dbReference type="GO" id="GO:0005829">
    <property type="term" value="C:cytosol"/>
    <property type="evidence" value="ECO:0007669"/>
    <property type="project" value="TreeGrafter"/>
</dbReference>
<sequence>MVFIFKKIYNNIFDINSKLRCRLEQFLLEHFCRAVDFLLNVIRTYYLTERNMSNSLFEAVQKGPAIEVFALNRAFLEDTEPKKANLGVGAYRTNEGKPWVLPVVRKTEIKITSDETINHEYLPVLGNDAFTKAATGLLLGDNSSAIADKRAFGIQTLSGTGALRIGAQFLRVILDRRVAYYSNPTWENHHKVFADAGFETLRSYRYWDQEKRTIDFEGLLADLDAAPEGAVIILHACAHNPTGCDPTQEQWKQIADLMERKKLFPFLDSAYQGFASGDPEKDAWAVRYFVERGFELFVAQSFAKNFGLYCERVGNLTVVQRNAASSEAVASQFTWLVRGMYSNPPAFGSRIVATVLNNPELRKEWMECIKTMSGRIIKMRKALFDRLTELQTPGTWDHIVSQIGMFSYTGLNEKQVRVLIDDFHVYLLKSGRINMCGLNENNVDYVAQAIHTAVTKVI</sequence>
<evidence type="ECO:0000256" key="3">
    <source>
        <dbReference type="ARBA" id="ARBA00011738"/>
    </source>
</evidence>
<evidence type="ECO:0000259" key="8">
    <source>
        <dbReference type="Pfam" id="PF00155"/>
    </source>
</evidence>
<dbReference type="PANTHER" id="PTHR11879">
    <property type="entry name" value="ASPARTATE AMINOTRANSFERASE"/>
    <property type="match status" value="1"/>
</dbReference>
<keyword evidence="9" id="KW-1185">Reference proteome</keyword>
<evidence type="ECO:0000256" key="2">
    <source>
        <dbReference type="ARBA" id="ARBA00007441"/>
    </source>
</evidence>
<dbReference type="InterPro" id="IPR015421">
    <property type="entry name" value="PyrdxlP-dep_Trfase_major"/>
</dbReference>
<proteinExistence type="inferred from homology"/>
<evidence type="ECO:0000256" key="6">
    <source>
        <dbReference type="ARBA" id="ARBA00022679"/>
    </source>
</evidence>
<evidence type="ECO:0000256" key="4">
    <source>
        <dbReference type="ARBA" id="ARBA00012753"/>
    </source>
</evidence>
<dbReference type="GO" id="GO:0004069">
    <property type="term" value="F:L-aspartate:2-oxoglutarate aminotransferase activity"/>
    <property type="evidence" value="ECO:0007669"/>
    <property type="project" value="UniProtKB-EC"/>
</dbReference>
<comment type="subunit">
    <text evidence="3">Homodimer.</text>
</comment>
<dbReference type="GO" id="GO:0006532">
    <property type="term" value="P:aspartate biosynthetic process"/>
    <property type="evidence" value="ECO:0007669"/>
    <property type="project" value="TreeGrafter"/>
</dbReference>
<evidence type="ECO:0000256" key="7">
    <source>
        <dbReference type="ARBA" id="ARBA00022898"/>
    </source>
</evidence>
<feature type="domain" description="Aminotransferase class I/classII large" evidence="8">
    <location>
        <begin position="82"/>
        <end position="450"/>
    </location>
</feature>
<keyword evidence="5 10" id="KW-0032">Aminotransferase</keyword>
<dbReference type="RefSeq" id="XP_011203664.2">
    <property type="nucleotide sequence ID" value="XM_011205362.4"/>
</dbReference>
<evidence type="ECO:0000256" key="5">
    <source>
        <dbReference type="ARBA" id="ARBA00022576"/>
    </source>
</evidence>
<dbReference type="GO" id="GO:0047801">
    <property type="term" value="F:L-cysteine transaminase activity"/>
    <property type="evidence" value="ECO:0007669"/>
    <property type="project" value="UniProtKB-EC"/>
</dbReference>
<dbReference type="PANTHER" id="PTHR11879:SF55">
    <property type="entry name" value="GLUTAMATE OXALOACETATE TRANSAMINASE 1, ISOFORM B"/>
    <property type="match status" value="1"/>
</dbReference>
<dbReference type="CDD" id="cd00609">
    <property type="entry name" value="AAT_like"/>
    <property type="match status" value="1"/>
</dbReference>
<dbReference type="SUPFAM" id="SSF53383">
    <property type="entry name" value="PLP-dependent transferases"/>
    <property type="match status" value="1"/>
</dbReference>
<dbReference type="InterPro" id="IPR015422">
    <property type="entry name" value="PyrdxlP-dep_Trfase_small"/>
</dbReference>
<protein>
    <recommendedName>
        <fullName evidence="4">aspartate transaminase</fullName>
        <ecNumber evidence="4">2.6.1.1</ecNumber>
    </recommendedName>
</protein>
<dbReference type="InterPro" id="IPR004839">
    <property type="entry name" value="Aminotransferase_I/II_large"/>
</dbReference>
<organism evidence="9 10">
    <name type="scientific">Bactrocera dorsalis</name>
    <name type="common">Oriental fruit fly</name>
    <name type="synonym">Dacus dorsalis</name>
    <dbReference type="NCBI Taxonomy" id="27457"/>
    <lineage>
        <taxon>Eukaryota</taxon>
        <taxon>Metazoa</taxon>
        <taxon>Ecdysozoa</taxon>
        <taxon>Arthropoda</taxon>
        <taxon>Hexapoda</taxon>
        <taxon>Insecta</taxon>
        <taxon>Pterygota</taxon>
        <taxon>Neoptera</taxon>
        <taxon>Endopterygota</taxon>
        <taxon>Diptera</taxon>
        <taxon>Brachycera</taxon>
        <taxon>Muscomorpha</taxon>
        <taxon>Tephritoidea</taxon>
        <taxon>Tephritidae</taxon>
        <taxon>Bactrocera</taxon>
        <taxon>Bactrocera</taxon>
    </lineage>
</organism>
<dbReference type="PRINTS" id="PR00799">
    <property type="entry name" value="TRANSAMINASE"/>
</dbReference>
<dbReference type="InterPro" id="IPR015424">
    <property type="entry name" value="PyrdxlP-dep_Trfase"/>
</dbReference>
<dbReference type="EC" id="2.6.1.1" evidence="4"/>
<comment type="similarity">
    <text evidence="2">Belongs to the class-I pyridoxal-phosphate-dependent aminotransferase family.</text>
</comment>
<keyword evidence="7" id="KW-0663">Pyridoxal phosphate</keyword>
<dbReference type="GeneID" id="105226480"/>
<dbReference type="GO" id="GO:0030170">
    <property type="term" value="F:pyridoxal phosphate binding"/>
    <property type="evidence" value="ECO:0007669"/>
    <property type="project" value="InterPro"/>
</dbReference>
<dbReference type="AlphaFoldDB" id="A0A6I9V3S5"/>
<evidence type="ECO:0000313" key="9">
    <source>
        <dbReference type="Proteomes" id="UP001652620"/>
    </source>
</evidence>
<accession>A0A6I9V3S5</accession>
<dbReference type="Gene3D" id="3.90.1150.10">
    <property type="entry name" value="Aspartate Aminotransferase, domain 1"/>
    <property type="match status" value="1"/>
</dbReference>
<evidence type="ECO:0000256" key="1">
    <source>
        <dbReference type="ARBA" id="ARBA00001933"/>
    </source>
</evidence>
<name>A0A6I9V3S5_BACDO</name>
<dbReference type="NCBIfam" id="NF006719">
    <property type="entry name" value="PRK09257.1"/>
    <property type="match status" value="1"/>
</dbReference>
<keyword evidence="6" id="KW-0808">Transferase</keyword>
<dbReference type="OrthoDB" id="6752799at2759"/>
<reference evidence="10" key="1">
    <citation type="submission" date="2025-08" db="UniProtKB">
        <authorList>
            <consortium name="RefSeq"/>
        </authorList>
    </citation>
    <scope>IDENTIFICATION</scope>
    <source>
        <tissue evidence="10">Adult</tissue>
    </source>
</reference>
<dbReference type="InParanoid" id="A0A6I9V3S5"/>
<dbReference type="Gene3D" id="3.40.640.10">
    <property type="entry name" value="Type I PLP-dependent aspartate aminotransferase-like (Major domain)"/>
    <property type="match status" value="1"/>
</dbReference>
<dbReference type="KEGG" id="bdr:105226480"/>